<feature type="transmembrane region" description="Helical" evidence="2">
    <location>
        <begin position="38"/>
        <end position="65"/>
    </location>
</feature>
<keyword evidence="2" id="KW-0472">Membrane</keyword>
<protein>
    <submittedName>
        <fullName evidence="4">Histidine kinase</fullName>
    </submittedName>
</protein>
<name>A0A562SY16_9BACT</name>
<feature type="transmembrane region" description="Helical" evidence="2">
    <location>
        <begin position="117"/>
        <end position="140"/>
    </location>
</feature>
<evidence type="ECO:0000313" key="4">
    <source>
        <dbReference type="EMBL" id="TWI85794.1"/>
    </source>
</evidence>
<feature type="coiled-coil region" evidence="1">
    <location>
        <begin position="141"/>
        <end position="168"/>
    </location>
</feature>
<feature type="transmembrane region" description="Helical" evidence="2">
    <location>
        <begin position="77"/>
        <end position="97"/>
    </location>
</feature>
<feature type="domain" description="Signal transduction histidine kinase internal region" evidence="3">
    <location>
        <begin position="160"/>
        <end position="239"/>
    </location>
</feature>
<evidence type="ECO:0000259" key="3">
    <source>
        <dbReference type="Pfam" id="PF06580"/>
    </source>
</evidence>
<dbReference type="EMBL" id="VLLE01000002">
    <property type="protein sequence ID" value="TWI85794.1"/>
    <property type="molecule type" value="Genomic_DNA"/>
</dbReference>
<keyword evidence="2" id="KW-1133">Transmembrane helix</keyword>
<dbReference type="AlphaFoldDB" id="A0A562SY16"/>
<keyword evidence="5" id="KW-1185">Reference proteome</keyword>
<feature type="transmembrane region" description="Helical" evidence="2">
    <location>
        <begin position="7"/>
        <end position="26"/>
    </location>
</feature>
<dbReference type="GO" id="GO:0016020">
    <property type="term" value="C:membrane"/>
    <property type="evidence" value="ECO:0007669"/>
    <property type="project" value="InterPro"/>
</dbReference>
<evidence type="ECO:0000256" key="1">
    <source>
        <dbReference type="SAM" id="Coils"/>
    </source>
</evidence>
<evidence type="ECO:0000313" key="5">
    <source>
        <dbReference type="Proteomes" id="UP000316167"/>
    </source>
</evidence>
<gene>
    <name evidence="4" type="ORF">IQ13_0963</name>
</gene>
<dbReference type="Proteomes" id="UP000316167">
    <property type="component" value="Unassembled WGS sequence"/>
</dbReference>
<keyword evidence="1" id="KW-0175">Coiled coil</keyword>
<sequence length="352" mass="40642">MKRMLQHILFWVVYFVFLVITEFAWVKVSYPLSGNSGIIANAVKACSITILPQMVFTYYISYVTLVRIVLNKAKMNWYILEIGLLFLLTVTVTQLLAHRVVGVYIYGITDVSLLYQLTQFLSFVIYTGFIAGVMVTVKYIKQQLRTAKREQELINEKLSTELKMLRNQLNPHFLFNTLNNIYALARKQSVQTPDAVMKLSELLSFMLYESGKDTISIKKEVEFIEDYISLEKIRYGDRLTLTFTKEIDQYDQGVAPLLLLPLVENAFKHGASQSRKESFIEMNLVVKNSILLFGIRNNFEASGKELRSSHIGLQNTQRQLELLYKEQALTIFTPENIFYVELRINLNSYGAI</sequence>
<dbReference type="Pfam" id="PF06580">
    <property type="entry name" value="His_kinase"/>
    <property type="match status" value="1"/>
</dbReference>
<dbReference type="PANTHER" id="PTHR34220:SF7">
    <property type="entry name" value="SENSOR HISTIDINE KINASE YPDA"/>
    <property type="match status" value="1"/>
</dbReference>
<keyword evidence="2" id="KW-0812">Transmembrane</keyword>
<dbReference type="InterPro" id="IPR010559">
    <property type="entry name" value="Sig_transdc_His_kin_internal"/>
</dbReference>
<accession>A0A562SY16</accession>
<proteinExistence type="predicted"/>
<keyword evidence="4" id="KW-0808">Transferase</keyword>
<dbReference type="InterPro" id="IPR050640">
    <property type="entry name" value="Bact_2-comp_sensor_kinase"/>
</dbReference>
<comment type="caution">
    <text evidence="4">The sequence shown here is derived from an EMBL/GenBank/DDBJ whole genome shotgun (WGS) entry which is preliminary data.</text>
</comment>
<evidence type="ECO:0000256" key="2">
    <source>
        <dbReference type="SAM" id="Phobius"/>
    </source>
</evidence>
<dbReference type="PANTHER" id="PTHR34220">
    <property type="entry name" value="SENSOR HISTIDINE KINASE YPDA"/>
    <property type="match status" value="1"/>
</dbReference>
<dbReference type="GO" id="GO:0000155">
    <property type="term" value="F:phosphorelay sensor kinase activity"/>
    <property type="evidence" value="ECO:0007669"/>
    <property type="project" value="InterPro"/>
</dbReference>
<reference evidence="4 5" key="1">
    <citation type="journal article" date="2015" name="Stand. Genomic Sci.">
        <title>Genomic Encyclopedia of Bacterial and Archaeal Type Strains, Phase III: the genomes of soil and plant-associated and newly described type strains.</title>
        <authorList>
            <person name="Whitman W.B."/>
            <person name="Woyke T."/>
            <person name="Klenk H.P."/>
            <person name="Zhou Y."/>
            <person name="Lilburn T.G."/>
            <person name="Beck B.J."/>
            <person name="De Vos P."/>
            <person name="Vandamme P."/>
            <person name="Eisen J.A."/>
            <person name="Garrity G."/>
            <person name="Hugenholtz P."/>
            <person name="Kyrpides N.C."/>
        </authorList>
    </citation>
    <scope>NUCLEOTIDE SEQUENCE [LARGE SCALE GENOMIC DNA]</scope>
    <source>
        <strain evidence="4 5">CGMCC 1.7271</strain>
    </source>
</reference>
<keyword evidence="4" id="KW-0418">Kinase</keyword>
<organism evidence="4 5">
    <name type="scientific">Lacibacter cauensis</name>
    <dbReference type="NCBI Taxonomy" id="510947"/>
    <lineage>
        <taxon>Bacteria</taxon>
        <taxon>Pseudomonadati</taxon>
        <taxon>Bacteroidota</taxon>
        <taxon>Chitinophagia</taxon>
        <taxon>Chitinophagales</taxon>
        <taxon>Chitinophagaceae</taxon>
        <taxon>Lacibacter</taxon>
    </lineage>
</organism>